<gene>
    <name evidence="6" type="ORF">OVA965_LOCUS19967</name>
    <name evidence="7" type="ORF">TMI583_LOCUS20206</name>
</gene>
<dbReference type="GO" id="GO:0005080">
    <property type="term" value="F:protein kinase C binding"/>
    <property type="evidence" value="ECO:0007669"/>
    <property type="project" value="TreeGrafter"/>
</dbReference>
<evidence type="ECO:0000313" key="8">
    <source>
        <dbReference type="Proteomes" id="UP000677228"/>
    </source>
</evidence>
<evidence type="ECO:0000256" key="2">
    <source>
        <dbReference type="ARBA" id="ARBA00022771"/>
    </source>
</evidence>
<dbReference type="EMBL" id="CAJOBA010015280">
    <property type="protein sequence ID" value="CAF3886852.1"/>
    <property type="molecule type" value="Genomic_DNA"/>
</dbReference>
<dbReference type="PANTHER" id="PTHR15090:SF0">
    <property type="entry name" value="SEQUESTOSOME-1"/>
    <property type="match status" value="1"/>
</dbReference>
<accession>A0A8S2EDD4</accession>
<evidence type="ECO:0000256" key="3">
    <source>
        <dbReference type="ARBA" id="ARBA00022833"/>
    </source>
</evidence>
<protein>
    <recommendedName>
        <fullName evidence="5">ZZ-type domain-containing protein</fullName>
    </recommendedName>
</protein>
<dbReference type="GO" id="GO:0007032">
    <property type="term" value="P:endosome organization"/>
    <property type="evidence" value="ECO:0007669"/>
    <property type="project" value="TreeGrafter"/>
</dbReference>
<dbReference type="GO" id="GO:0000423">
    <property type="term" value="P:mitophagy"/>
    <property type="evidence" value="ECO:0007669"/>
    <property type="project" value="TreeGrafter"/>
</dbReference>
<dbReference type="SUPFAM" id="SSF57850">
    <property type="entry name" value="RING/U-box"/>
    <property type="match status" value="1"/>
</dbReference>
<feature type="non-terminal residue" evidence="6">
    <location>
        <position position="1"/>
    </location>
</feature>
<dbReference type="InterPro" id="IPR043145">
    <property type="entry name" value="Znf_ZZ_sf"/>
</dbReference>
<dbReference type="Pfam" id="PF00569">
    <property type="entry name" value="ZZ"/>
    <property type="match status" value="1"/>
</dbReference>
<dbReference type="AlphaFoldDB" id="A0A8S2EDD4"/>
<evidence type="ECO:0000313" key="7">
    <source>
        <dbReference type="EMBL" id="CAF3886852.1"/>
    </source>
</evidence>
<dbReference type="Proteomes" id="UP000677228">
    <property type="component" value="Unassembled WGS sequence"/>
</dbReference>
<feature type="domain" description="ZZ-type" evidence="5">
    <location>
        <begin position="78"/>
        <end position="130"/>
    </location>
</feature>
<comment type="caution">
    <text evidence="6">The sequence shown here is derived from an EMBL/GenBank/DDBJ whole genome shotgun (WGS) entry which is preliminary data.</text>
</comment>
<keyword evidence="3" id="KW-0862">Zinc</keyword>
<sequence length="130" mass="14720">MPLGKNSFTTPVTKFRSKEAFSGKRVGAKLLVRLDVQVYCEPQKAIKSAQKKDDADKNSDKHLGLDIHNNTAKSVTEHEHVCCDACQQIPITGVRYKCLQCPDYDLCQACYIEKKMHNEHCMAVIRHPCQ</sequence>
<dbReference type="EMBL" id="CAJNOK010010459">
    <property type="protein sequence ID" value="CAF1116307.1"/>
    <property type="molecule type" value="Genomic_DNA"/>
</dbReference>
<evidence type="ECO:0000256" key="1">
    <source>
        <dbReference type="ARBA" id="ARBA00022723"/>
    </source>
</evidence>
<name>A0A8S2EDD4_9BILA</name>
<dbReference type="GO" id="GO:0044753">
    <property type="term" value="C:amphisome"/>
    <property type="evidence" value="ECO:0007669"/>
    <property type="project" value="TreeGrafter"/>
</dbReference>
<proteinExistence type="predicted"/>
<dbReference type="Proteomes" id="UP000682733">
    <property type="component" value="Unassembled WGS sequence"/>
</dbReference>
<dbReference type="PROSITE" id="PS50135">
    <property type="entry name" value="ZF_ZZ_2"/>
    <property type="match status" value="1"/>
</dbReference>
<dbReference type="CDD" id="cd02340">
    <property type="entry name" value="ZZ_NBR1_like"/>
    <property type="match status" value="1"/>
</dbReference>
<evidence type="ECO:0000259" key="5">
    <source>
        <dbReference type="PROSITE" id="PS50135"/>
    </source>
</evidence>
<keyword evidence="2 4" id="KW-0863">Zinc-finger</keyword>
<dbReference type="GO" id="GO:0016235">
    <property type="term" value="C:aggresome"/>
    <property type="evidence" value="ECO:0007669"/>
    <property type="project" value="TreeGrafter"/>
</dbReference>
<dbReference type="GO" id="GO:0008270">
    <property type="term" value="F:zinc ion binding"/>
    <property type="evidence" value="ECO:0007669"/>
    <property type="project" value="UniProtKB-KW"/>
</dbReference>
<evidence type="ECO:0000256" key="4">
    <source>
        <dbReference type="PROSITE-ProRule" id="PRU00228"/>
    </source>
</evidence>
<dbReference type="InterPro" id="IPR052260">
    <property type="entry name" value="Autophagy_Rcpt_SigReg"/>
</dbReference>
<dbReference type="SMART" id="SM00291">
    <property type="entry name" value="ZnF_ZZ"/>
    <property type="match status" value="1"/>
</dbReference>
<organism evidence="6 8">
    <name type="scientific">Didymodactylos carnosus</name>
    <dbReference type="NCBI Taxonomy" id="1234261"/>
    <lineage>
        <taxon>Eukaryota</taxon>
        <taxon>Metazoa</taxon>
        <taxon>Spiralia</taxon>
        <taxon>Gnathifera</taxon>
        <taxon>Rotifera</taxon>
        <taxon>Eurotatoria</taxon>
        <taxon>Bdelloidea</taxon>
        <taxon>Philodinida</taxon>
        <taxon>Philodinidae</taxon>
        <taxon>Didymodactylos</taxon>
    </lineage>
</organism>
<keyword evidence="1" id="KW-0479">Metal-binding</keyword>
<dbReference type="InterPro" id="IPR000433">
    <property type="entry name" value="Znf_ZZ"/>
</dbReference>
<dbReference type="GO" id="GO:0070530">
    <property type="term" value="F:K63-linked polyubiquitin modification-dependent protein binding"/>
    <property type="evidence" value="ECO:0007669"/>
    <property type="project" value="TreeGrafter"/>
</dbReference>
<dbReference type="PROSITE" id="PS01357">
    <property type="entry name" value="ZF_ZZ_1"/>
    <property type="match status" value="1"/>
</dbReference>
<evidence type="ECO:0000313" key="6">
    <source>
        <dbReference type="EMBL" id="CAF1116307.1"/>
    </source>
</evidence>
<reference evidence="6" key="1">
    <citation type="submission" date="2021-02" db="EMBL/GenBank/DDBJ databases">
        <authorList>
            <person name="Nowell W R."/>
        </authorList>
    </citation>
    <scope>NUCLEOTIDE SEQUENCE</scope>
</reference>
<dbReference type="GO" id="GO:0035973">
    <property type="term" value="P:aggrephagy"/>
    <property type="evidence" value="ECO:0007669"/>
    <property type="project" value="TreeGrafter"/>
</dbReference>
<dbReference type="Gene3D" id="3.30.60.90">
    <property type="match status" value="1"/>
</dbReference>
<dbReference type="PANTHER" id="PTHR15090">
    <property type="entry name" value="SEQUESTOSOME 1-RELATED"/>
    <property type="match status" value="1"/>
</dbReference>